<dbReference type="InterPro" id="IPR033452">
    <property type="entry name" value="GH30_C"/>
</dbReference>
<dbReference type="Proteomes" id="UP000321621">
    <property type="component" value="Unassembled WGS sequence"/>
</dbReference>
<dbReference type="Gene3D" id="3.20.20.80">
    <property type="entry name" value="Glycosidases"/>
    <property type="match status" value="1"/>
</dbReference>
<evidence type="ECO:0000259" key="8">
    <source>
        <dbReference type="Pfam" id="PF17189"/>
    </source>
</evidence>
<comment type="caution">
    <text evidence="9">The sequence shown here is derived from an EMBL/GenBank/DDBJ whole genome shotgun (WGS) entry which is preliminary data.</text>
</comment>
<name>A0A3A1NSZ9_9FLAO</name>
<comment type="similarity">
    <text evidence="1 4">Belongs to the glycosyl hydrolase 30 family.</text>
</comment>
<dbReference type="GO" id="GO:0006680">
    <property type="term" value="P:glucosylceramide catabolic process"/>
    <property type="evidence" value="ECO:0007669"/>
    <property type="project" value="TreeGrafter"/>
</dbReference>
<keyword evidence="3 4" id="KW-0378">Hydrolase</keyword>
<accession>A0A3A1NSZ9</accession>
<evidence type="ECO:0000313" key="12">
    <source>
        <dbReference type="Proteomes" id="UP000321621"/>
    </source>
</evidence>
<gene>
    <name evidence="9" type="ORF">D2V05_00775</name>
    <name evidence="10" type="ORF">FQ017_00765</name>
</gene>
<evidence type="ECO:0000256" key="1">
    <source>
        <dbReference type="ARBA" id="ARBA00005382"/>
    </source>
</evidence>
<dbReference type="OrthoDB" id="9806701at2"/>
<dbReference type="EMBL" id="VNWK01000006">
    <property type="protein sequence ID" value="TXK01291.1"/>
    <property type="molecule type" value="Genomic_DNA"/>
</dbReference>
<evidence type="ECO:0000259" key="7">
    <source>
        <dbReference type="Pfam" id="PF02055"/>
    </source>
</evidence>
<feature type="signal peptide" evidence="6">
    <location>
        <begin position="1"/>
        <end position="25"/>
    </location>
</feature>
<feature type="region of interest" description="Disordered" evidence="5">
    <location>
        <begin position="24"/>
        <end position="48"/>
    </location>
</feature>
<dbReference type="Pfam" id="PF02055">
    <property type="entry name" value="Glyco_hydro_30"/>
    <property type="match status" value="1"/>
</dbReference>
<keyword evidence="4" id="KW-0326">Glycosidase</keyword>
<evidence type="ECO:0000313" key="9">
    <source>
        <dbReference type="EMBL" id="RIV47457.1"/>
    </source>
</evidence>
<dbReference type="EMBL" id="QXFI01000006">
    <property type="protein sequence ID" value="RIV47457.1"/>
    <property type="molecule type" value="Genomic_DNA"/>
</dbReference>
<feature type="domain" description="Glycosyl hydrolase family 30 TIM-barrel" evidence="7">
    <location>
        <begin position="93"/>
        <end position="424"/>
    </location>
</feature>
<dbReference type="GO" id="GO:0016020">
    <property type="term" value="C:membrane"/>
    <property type="evidence" value="ECO:0007669"/>
    <property type="project" value="GOC"/>
</dbReference>
<dbReference type="Pfam" id="PF17189">
    <property type="entry name" value="Glyco_hydro_30C"/>
    <property type="match status" value="1"/>
</dbReference>
<dbReference type="Proteomes" id="UP000266691">
    <property type="component" value="Unassembled WGS sequence"/>
</dbReference>
<dbReference type="Gene3D" id="2.60.40.1180">
    <property type="entry name" value="Golgi alpha-mannosidase II"/>
    <property type="match status" value="1"/>
</dbReference>
<keyword evidence="2 6" id="KW-0732">Signal</keyword>
<protein>
    <submittedName>
        <fullName evidence="9">Glucosylceramidase</fullName>
    </submittedName>
</protein>
<reference evidence="10 12" key="2">
    <citation type="submission" date="2019-07" db="EMBL/GenBank/DDBJ databases">
        <title>Draft genome of two Muricauda strains isolated from deep sea.</title>
        <authorList>
            <person name="Sun C."/>
        </authorList>
    </citation>
    <scope>NUCLEOTIDE SEQUENCE [LARGE SCALE GENOMIC DNA]</scope>
    <source>
        <strain evidence="10 12">72</strain>
    </source>
</reference>
<feature type="chain" id="PRO_5017268375" evidence="6">
    <location>
        <begin position="26"/>
        <end position="491"/>
    </location>
</feature>
<feature type="compositionally biased region" description="Low complexity" evidence="5">
    <location>
        <begin position="24"/>
        <end position="33"/>
    </location>
</feature>
<dbReference type="GO" id="GO:0004348">
    <property type="term" value="F:glucosylceramidase activity"/>
    <property type="evidence" value="ECO:0007669"/>
    <property type="project" value="InterPro"/>
</dbReference>
<sequence>MNTKNILIAASFAIGLLLVHCSSSTDDGGSDSPTPNPPNTGTPPTVSESVDVWLTKPDKSVLLTKQSNALPFGTNPNNYPNIEVNPSLTYQTIDGFGFTLTGGSAEVINQLSAGDRNELLQELFGTSENDISISYIRVSIGASDLNAEPFTYDDMPEGETDESLDNFSLDPDRDGVISVLKEILEISPNIKILGSPWSAPVWMKDNGSFVGGSLKPEYYGVYAQYFVKYIQAMEAEGITIDAITIQNEPMHDGNNPSMVMTAEEQAEFIKDHLGPAFGDANISTKIIAWDHNCDNPQYPITVLSDTDAYPYVDGSAFHLYNGDISALSTVHNSFPEKNLYFTEQYTSSNGSFDGDLKWHVKNVIIGSMRNWSRNALEWNLANDESFGPHTDGGCTICKGGLTISSGGNITRNVGYYIVAHASKFVPQGSTRISSNISGNLQNVAFKTPDGNIVLLVENDGDALESFNIKYKNEWTAASLSPGAVATYIWKQ</sequence>
<evidence type="ECO:0000256" key="2">
    <source>
        <dbReference type="ARBA" id="ARBA00022729"/>
    </source>
</evidence>
<evidence type="ECO:0000256" key="5">
    <source>
        <dbReference type="SAM" id="MobiDB-lite"/>
    </source>
</evidence>
<dbReference type="InterPro" id="IPR013780">
    <property type="entry name" value="Glyco_hydro_b"/>
</dbReference>
<organism evidence="9 11">
    <name type="scientific">Flagellimonas pelagia</name>
    <dbReference type="NCBI Taxonomy" id="2306998"/>
    <lineage>
        <taxon>Bacteria</taxon>
        <taxon>Pseudomonadati</taxon>
        <taxon>Bacteroidota</taxon>
        <taxon>Flavobacteriia</taxon>
        <taxon>Flavobacteriales</taxon>
        <taxon>Flavobacteriaceae</taxon>
        <taxon>Flagellimonas</taxon>
    </lineage>
</organism>
<dbReference type="RefSeq" id="WP_119645725.1">
    <property type="nucleotide sequence ID" value="NZ_QXFI01000006.1"/>
</dbReference>
<feature type="domain" description="Glycosyl hydrolase family 30 beta sandwich" evidence="8">
    <location>
        <begin position="428"/>
        <end position="487"/>
    </location>
</feature>
<dbReference type="SUPFAM" id="SSF51445">
    <property type="entry name" value="(Trans)glycosidases"/>
    <property type="match status" value="1"/>
</dbReference>
<evidence type="ECO:0000256" key="6">
    <source>
        <dbReference type="SAM" id="SignalP"/>
    </source>
</evidence>
<evidence type="ECO:0000313" key="11">
    <source>
        <dbReference type="Proteomes" id="UP000266691"/>
    </source>
</evidence>
<evidence type="ECO:0000256" key="4">
    <source>
        <dbReference type="RuleBase" id="RU361188"/>
    </source>
</evidence>
<dbReference type="PANTHER" id="PTHR11069">
    <property type="entry name" value="GLUCOSYLCERAMIDASE"/>
    <property type="match status" value="1"/>
</dbReference>
<evidence type="ECO:0000256" key="3">
    <source>
        <dbReference type="ARBA" id="ARBA00022801"/>
    </source>
</evidence>
<dbReference type="InterPro" id="IPR017853">
    <property type="entry name" value="GH"/>
</dbReference>
<dbReference type="PANTHER" id="PTHR11069:SF23">
    <property type="entry name" value="LYSOSOMAL ACID GLUCOSYLCERAMIDASE"/>
    <property type="match status" value="1"/>
</dbReference>
<proteinExistence type="inferred from homology"/>
<dbReference type="AlphaFoldDB" id="A0A3A1NSZ9"/>
<dbReference type="InterPro" id="IPR033453">
    <property type="entry name" value="Glyco_hydro_30_TIM-barrel"/>
</dbReference>
<reference evidence="9 11" key="1">
    <citation type="submission" date="2018-08" db="EMBL/GenBank/DDBJ databases">
        <title>Proposal of Muricauda 72 sp.nov. and Muricauda NH166 sp.nov., isolated from seawater.</title>
        <authorList>
            <person name="Cheng H."/>
            <person name="Wu Y.-H."/>
            <person name="Guo L.-L."/>
            <person name="Xu X.-W."/>
        </authorList>
    </citation>
    <scope>NUCLEOTIDE SEQUENCE [LARGE SCALE GENOMIC DNA]</scope>
    <source>
        <strain evidence="9 11">72</strain>
    </source>
</reference>
<evidence type="ECO:0000313" key="10">
    <source>
        <dbReference type="EMBL" id="TXK01291.1"/>
    </source>
</evidence>
<keyword evidence="12" id="KW-1185">Reference proteome</keyword>
<dbReference type="InterPro" id="IPR001139">
    <property type="entry name" value="Glyco_hydro_30"/>
</dbReference>